<dbReference type="EMBL" id="LNJU01000005">
    <property type="protein sequence ID" value="KWZ53325.1"/>
    <property type="molecule type" value="Genomic_DNA"/>
</dbReference>
<reference evidence="1 2" key="1">
    <citation type="submission" date="2015-11" db="EMBL/GenBank/DDBJ databases">
        <authorList>
            <person name="Sahl J."/>
            <person name="Wagner D."/>
            <person name="Keim P."/>
        </authorList>
    </citation>
    <scope>NUCLEOTIDE SEQUENCE [LARGE SCALE GENOMIC DNA]</scope>
    <source>
        <strain evidence="1 2">MSMB1157</strain>
    </source>
</reference>
<gene>
    <name evidence="1" type="ORF">WK57_30520</name>
</gene>
<proteinExistence type="predicted"/>
<organism evidence="1 2">
    <name type="scientific">Burkholderia ubonensis</name>
    <dbReference type="NCBI Taxonomy" id="101571"/>
    <lineage>
        <taxon>Bacteria</taxon>
        <taxon>Pseudomonadati</taxon>
        <taxon>Pseudomonadota</taxon>
        <taxon>Betaproteobacteria</taxon>
        <taxon>Burkholderiales</taxon>
        <taxon>Burkholderiaceae</taxon>
        <taxon>Burkholderia</taxon>
        <taxon>Burkholderia cepacia complex</taxon>
    </lineage>
</organism>
<protein>
    <submittedName>
        <fullName evidence="1">Uncharacterized protein</fullName>
    </submittedName>
</protein>
<dbReference type="Proteomes" id="UP000070119">
    <property type="component" value="Chromosome 2"/>
</dbReference>
<comment type="caution">
    <text evidence="1">The sequence shown here is derived from an EMBL/GenBank/DDBJ whole genome shotgun (WGS) entry which is preliminary data.</text>
</comment>
<dbReference type="AlphaFoldDB" id="A0AA40UVN7"/>
<sequence length="85" mass="9715">MLRELIQAGQEHVADYITLSELLRQTRIAEKFADAYVLLRDLSDEWDRFTALHPDAAADGWLGLLVNRARVLRAEIDGIAHENRT</sequence>
<name>A0AA40UVN7_9BURK</name>
<evidence type="ECO:0000313" key="1">
    <source>
        <dbReference type="EMBL" id="KWZ53325.1"/>
    </source>
</evidence>
<accession>A0AA40UVN7</accession>
<evidence type="ECO:0000313" key="2">
    <source>
        <dbReference type="Proteomes" id="UP000070119"/>
    </source>
</evidence>